<dbReference type="GO" id="GO:0006426">
    <property type="term" value="P:glycyl-tRNA aminoacylation"/>
    <property type="evidence" value="ECO:0007669"/>
    <property type="project" value="InterPro"/>
</dbReference>
<comment type="similarity">
    <text evidence="1">Belongs to the class-II aminoacyl-tRNA synthetase family.</text>
</comment>
<comment type="caution">
    <text evidence="9">The sequence shown here is derived from an EMBL/GenBank/DDBJ whole genome shotgun (WGS) entry which is preliminary data.</text>
</comment>
<dbReference type="Pfam" id="PF02091">
    <property type="entry name" value="tRNA-synt_2e"/>
    <property type="match status" value="1"/>
</dbReference>
<gene>
    <name evidence="9" type="ORF">B1B_01512</name>
</gene>
<evidence type="ECO:0000256" key="8">
    <source>
        <dbReference type="ARBA" id="ARBA00047937"/>
    </source>
</evidence>
<accession>T1C754</accession>
<dbReference type="InterPro" id="IPR045864">
    <property type="entry name" value="aa-tRNA-synth_II/BPL/LPL"/>
</dbReference>
<dbReference type="EMBL" id="AUZY01001003">
    <property type="protein sequence ID" value="EQD76703.1"/>
    <property type="molecule type" value="Genomic_DNA"/>
</dbReference>
<dbReference type="InterPro" id="IPR006194">
    <property type="entry name" value="Gly-tRNA-synth_heterodimer"/>
</dbReference>
<dbReference type="SUPFAM" id="SSF55681">
    <property type="entry name" value="Class II aaRS and biotin synthetases"/>
    <property type="match status" value="1"/>
</dbReference>
<keyword evidence="7 9" id="KW-0030">Aminoacyl-tRNA synthetase</keyword>
<dbReference type="Gene3D" id="3.30.930.10">
    <property type="entry name" value="Bira Bifunctional Protein, Domain 2"/>
    <property type="match status" value="1"/>
</dbReference>
<evidence type="ECO:0000256" key="4">
    <source>
        <dbReference type="ARBA" id="ARBA00022741"/>
    </source>
</evidence>
<dbReference type="GO" id="GO:0004820">
    <property type="term" value="F:glycine-tRNA ligase activity"/>
    <property type="evidence" value="ECO:0007669"/>
    <property type="project" value="UniProtKB-EC"/>
</dbReference>
<evidence type="ECO:0000256" key="5">
    <source>
        <dbReference type="ARBA" id="ARBA00022840"/>
    </source>
</evidence>
<dbReference type="AlphaFoldDB" id="T1C754"/>
<dbReference type="InterPro" id="IPR002310">
    <property type="entry name" value="Gly-tRNA_ligase_asu"/>
</dbReference>
<sequence length="302" mass="34284">MERGILCTPVSQVNAVMAAFQDMVFNLNQFWTGQGCNWIPSYDRPMGAATFHPATFFRALDDQPWAVAFLQPCRRPQDGRYGENPNRGQQYFQYQVLMKPTPGDFQERFLASLEATGVNRTAVDVRFVEDNWESPTLGAWGLGWEVWLDGMEVAQFTYFQQMGGFDCEPVMGEITYGLERLLMYLSGSADMFALDWSETGGASSVRYGDLFKSNEAEMSRYNFNFTDPASLASRFASLEKEVAALLGEGLLRPAYEQVIEASHLFNLLDARHALSVSERQRYVLRIRKLSQAVATEYRKPSR</sequence>
<comment type="catalytic activity">
    <reaction evidence="8">
        <text>tRNA(Gly) + glycine + ATP = glycyl-tRNA(Gly) + AMP + diphosphate</text>
        <dbReference type="Rhea" id="RHEA:16013"/>
        <dbReference type="Rhea" id="RHEA-COMP:9664"/>
        <dbReference type="Rhea" id="RHEA-COMP:9683"/>
        <dbReference type="ChEBI" id="CHEBI:30616"/>
        <dbReference type="ChEBI" id="CHEBI:33019"/>
        <dbReference type="ChEBI" id="CHEBI:57305"/>
        <dbReference type="ChEBI" id="CHEBI:78442"/>
        <dbReference type="ChEBI" id="CHEBI:78522"/>
        <dbReference type="ChEBI" id="CHEBI:456215"/>
        <dbReference type="EC" id="6.1.1.14"/>
    </reaction>
</comment>
<protein>
    <recommendedName>
        <fullName evidence="2">glycine--tRNA ligase</fullName>
        <ecNumber evidence="2">6.1.1.14</ecNumber>
    </recommendedName>
</protein>
<dbReference type="PROSITE" id="PS50861">
    <property type="entry name" value="AA_TRNA_LIGASE_II_GLYAB"/>
    <property type="match status" value="1"/>
</dbReference>
<evidence type="ECO:0000313" key="9">
    <source>
        <dbReference type="EMBL" id="EQD76703.1"/>
    </source>
</evidence>
<dbReference type="HAMAP" id="MF_00254">
    <property type="entry name" value="Gly_tRNA_synth_alpha"/>
    <property type="match status" value="1"/>
</dbReference>
<evidence type="ECO:0000256" key="2">
    <source>
        <dbReference type="ARBA" id="ARBA00012829"/>
    </source>
</evidence>
<dbReference type="GO" id="GO:0005524">
    <property type="term" value="F:ATP binding"/>
    <property type="evidence" value="ECO:0007669"/>
    <property type="project" value="UniProtKB-KW"/>
</dbReference>
<dbReference type="PRINTS" id="PR01044">
    <property type="entry name" value="TRNASYNTHGA"/>
</dbReference>
<dbReference type="GO" id="GO:0005829">
    <property type="term" value="C:cytosol"/>
    <property type="evidence" value="ECO:0007669"/>
    <property type="project" value="TreeGrafter"/>
</dbReference>
<evidence type="ECO:0000256" key="3">
    <source>
        <dbReference type="ARBA" id="ARBA00022598"/>
    </source>
</evidence>
<keyword evidence="3" id="KW-0436">Ligase</keyword>
<evidence type="ECO:0000256" key="1">
    <source>
        <dbReference type="ARBA" id="ARBA00008226"/>
    </source>
</evidence>
<dbReference type="NCBIfam" id="TIGR00388">
    <property type="entry name" value="glyQ"/>
    <property type="match status" value="1"/>
</dbReference>
<keyword evidence="5" id="KW-0067">ATP-binding</keyword>
<reference evidence="9" key="1">
    <citation type="submission" date="2013-08" db="EMBL/GenBank/DDBJ databases">
        <authorList>
            <person name="Mendez C."/>
            <person name="Richter M."/>
            <person name="Ferrer M."/>
            <person name="Sanchez J."/>
        </authorList>
    </citation>
    <scope>NUCLEOTIDE SEQUENCE</scope>
</reference>
<keyword evidence="4" id="KW-0547">Nucleotide-binding</keyword>
<evidence type="ECO:0000256" key="6">
    <source>
        <dbReference type="ARBA" id="ARBA00022917"/>
    </source>
</evidence>
<dbReference type="EC" id="6.1.1.14" evidence="2"/>
<reference evidence="9" key="2">
    <citation type="journal article" date="2014" name="ISME J.">
        <title>Microbial stratification in low pH oxic and suboxic macroscopic growths along an acid mine drainage.</title>
        <authorList>
            <person name="Mendez-Garcia C."/>
            <person name="Mesa V."/>
            <person name="Sprenger R.R."/>
            <person name="Richter M."/>
            <person name="Diez M.S."/>
            <person name="Solano J."/>
            <person name="Bargiela R."/>
            <person name="Golyshina O.V."/>
            <person name="Manteca A."/>
            <person name="Ramos J.L."/>
            <person name="Gallego J.R."/>
            <person name="Llorente I."/>
            <person name="Martins Dos Santos V.A."/>
            <person name="Jensen O.N."/>
            <person name="Pelaez A.I."/>
            <person name="Sanchez J."/>
            <person name="Ferrer M."/>
        </authorList>
    </citation>
    <scope>NUCLEOTIDE SEQUENCE</scope>
</reference>
<dbReference type="PANTHER" id="PTHR30075:SF2">
    <property type="entry name" value="GLYCINE--TRNA LIGASE, CHLOROPLASTIC_MITOCHONDRIAL 2"/>
    <property type="match status" value="1"/>
</dbReference>
<proteinExistence type="inferred from homology"/>
<dbReference type="NCBIfam" id="NF006827">
    <property type="entry name" value="PRK09348.1"/>
    <property type="match status" value="1"/>
</dbReference>
<dbReference type="Gene3D" id="1.20.58.180">
    <property type="entry name" value="Class II aaRS and biotin synthetases, domain 2"/>
    <property type="match status" value="1"/>
</dbReference>
<organism evidence="9">
    <name type="scientific">mine drainage metagenome</name>
    <dbReference type="NCBI Taxonomy" id="410659"/>
    <lineage>
        <taxon>unclassified sequences</taxon>
        <taxon>metagenomes</taxon>
        <taxon>ecological metagenomes</taxon>
    </lineage>
</organism>
<name>T1C754_9ZZZZ</name>
<dbReference type="PANTHER" id="PTHR30075">
    <property type="entry name" value="GLYCYL-TRNA SYNTHETASE"/>
    <property type="match status" value="1"/>
</dbReference>
<keyword evidence="6" id="KW-0648">Protein biosynthesis</keyword>
<evidence type="ECO:0000256" key="7">
    <source>
        <dbReference type="ARBA" id="ARBA00023146"/>
    </source>
</evidence>